<dbReference type="InterPro" id="IPR012338">
    <property type="entry name" value="Beta-lactam/transpept-like"/>
</dbReference>
<evidence type="ECO:0000256" key="2">
    <source>
        <dbReference type="ARBA" id="ARBA00007739"/>
    </source>
</evidence>
<dbReference type="Pfam" id="PF03793">
    <property type="entry name" value="PASTA"/>
    <property type="match status" value="1"/>
</dbReference>
<evidence type="ECO:0000256" key="6">
    <source>
        <dbReference type="ARBA" id="ARBA00022679"/>
    </source>
</evidence>
<accession>A0A7K1L0T6</accession>
<feature type="compositionally biased region" description="Polar residues" evidence="14">
    <location>
        <begin position="756"/>
        <end position="774"/>
    </location>
</feature>
<evidence type="ECO:0000259" key="16">
    <source>
        <dbReference type="PROSITE" id="PS51178"/>
    </source>
</evidence>
<dbReference type="GO" id="GO:0009002">
    <property type="term" value="F:serine-type D-Ala-D-Ala carboxypeptidase activity"/>
    <property type="evidence" value="ECO:0007669"/>
    <property type="project" value="UniProtKB-EC"/>
</dbReference>
<dbReference type="InterPro" id="IPR001264">
    <property type="entry name" value="Glyco_trans_51"/>
</dbReference>
<feature type="domain" description="PASTA" evidence="16">
    <location>
        <begin position="727"/>
        <end position="791"/>
    </location>
</feature>
<dbReference type="Pfam" id="PF00912">
    <property type="entry name" value="Transgly"/>
    <property type="match status" value="1"/>
</dbReference>
<comment type="similarity">
    <text evidence="1">In the C-terminal section; belongs to the transpeptidase family.</text>
</comment>
<dbReference type="EMBL" id="WOFH01000005">
    <property type="protein sequence ID" value="MUN38044.1"/>
    <property type="molecule type" value="Genomic_DNA"/>
</dbReference>
<evidence type="ECO:0000256" key="15">
    <source>
        <dbReference type="SAM" id="Phobius"/>
    </source>
</evidence>
<evidence type="ECO:0000256" key="10">
    <source>
        <dbReference type="ARBA" id="ARBA00023268"/>
    </source>
</evidence>
<keyword evidence="10" id="KW-0511">Multifunctional enzyme</keyword>
<dbReference type="SMART" id="SM00740">
    <property type="entry name" value="PASTA"/>
    <property type="match status" value="1"/>
</dbReference>
<evidence type="ECO:0000313" key="17">
    <source>
        <dbReference type="EMBL" id="MUN38044.1"/>
    </source>
</evidence>
<protein>
    <submittedName>
        <fullName evidence="17">PASTA domain-containing protein</fullName>
    </submittedName>
</protein>
<keyword evidence="7" id="KW-0378">Hydrolase</keyword>
<dbReference type="GO" id="GO:0030288">
    <property type="term" value="C:outer membrane-bounded periplasmic space"/>
    <property type="evidence" value="ECO:0007669"/>
    <property type="project" value="TreeGrafter"/>
</dbReference>
<comment type="catalytic activity">
    <reaction evidence="12">
        <text>Preferential cleavage: (Ac)2-L-Lys-D-Ala-|-D-Ala. Also transpeptidation of peptidyl-alanyl moieties that are N-acyl substituents of D-alanine.</text>
        <dbReference type="EC" id="3.4.16.4"/>
    </reaction>
</comment>
<dbReference type="CDD" id="cd06577">
    <property type="entry name" value="PASTA_pknB"/>
    <property type="match status" value="1"/>
</dbReference>
<keyword evidence="15" id="KW-1133">Transmembrane helix</keyword>
<dbReference type="InterPro" id="IPR005543">
    <property type="entry name" value="PASTA_dom"/>
</dbReference>
<evidence type="ECO:0000256" key="8">
    <source>
        <dbReference type="ARBA" id="ARBA00022960"/>
    </source>
</evidence>
<name>A0A7K1L0T6_9ACTN</name>
<feature type="region of interest" description="Disordered" evidence="14">
    <location>
        <begin position="756"/>
        <end position="815"/>
    </location>
</feature>
<sequence length="815" mass="86985">MAQVVTMGTERTRDRRSMLPAGGPVPNALVVPRTLEPVRVAKSDRGKALSTLFRLLVAGVVAGVLVAFIALPGVGSAGLTARDAANNFEDMDSQLKTTPPSEKTVMYDAGGKPVATFFDKYRESVRLDQVAPIMRTAMIDIEDSRFYEHGALDLKGTIRALASNVESEQTQGGSTLTQQYVKNLLVDSATTQEEYREVTAPTVGRKLRELRYALDLEQRMTKDQILEGYMNVAYFSAGAYGVQAASKRYFSKPASKLKLGEAALLAGITQNPTAYDPIRNPTDARKRRDTVLYRMVELKHITKAQADQEAAKPIQLNRTDPVGGCETSKAPYFCEYVKYDMLNILSNGKYWEMEPKQRQNVVNKLNRGGYTIRTTLDMDDQRAVDQALRGTVQPTGNRVGAEAMVEPGTGKVRAIGLSKEFGAGKGKTTINLPADAQHGGGNGVSAGSTFKVFTLAEALDQGIPVSTNINSPQTTSVNGFNPCKYTGTYQGKKYDNDMAGGGNWTLSNAGDSEAGNFNLKTATWHSVNTFYAQLEKRVGVCNAVKMAEKFGLKQGNGNALYPAPSQVLGTNDIDMVHLAAAYAGFAARGKYCAPISVTEVIDSDGKRLKLPKQDCHQAVDTAVADKVNGILQGVLTKGTAAGRSLGRPAAGKTGTCEEFTCAVFAGFTPTLAAATAYWDFRGPWQYKVYGVYGADIPGGMWQQSMRNALAGTPAPGFNTPSRDFGDTTSVPKVKGLPVAAATAKLRAADLKVSVASGSVDSNQPKGTVVSTSPDAGTEVGPGTTVILYVSSGRKGGGGRDNGRPSPNFGSPPWGQ</sequence>
<dbReference type="Gene3D" id="3.30.10.20">
    <property type="match status" value="1"/>
</dbReference>
<keyword evidence="15" id="KW-0472">Membrane</keyword>
<dbReference type="GO" id="GO:0008360">
    <property type="term" value="P:regulation of cell shape"/>
    <property type="evidence" value="ECO:0007669"/>
    <property type="project" value="UniProtKB-KW"/>
</dbReference>
<dbReference type="InterPro" id="IPR001460">
    <property type="entry name" value="PCN-bd_Tpept"/>
</dbReference>
<keyword evidence="3" id="KW-0121">Carboxypeptidase</keyword>
<keyword evidence="18" id="KW-1185">Reference proteome</keyword>
<keyword evidence="9" id="KW-0573">Peptidoglycan synthesis</keyword>
<keyword evidence="15" id="KW-0812">Transmembrane</keyword>
<dbReference type="AlphaFoldDB" id="A0A7K1L0T6"/>
<keyword evidence="11" id="KW-0961">Cell wall biogenesis/degradation</keyword>
<comment type="caution">
    <text evidence="17">The sequence shown here is derived from an EMBL/GenBank/DDBJ whole genome shotgun (WGS) entry which is preliminary data.</text>
</comment>
<dbReference type="FunFam" id="1.10.3810.10:FF:000001">
    <property type="entry name" value="Penicillin-binding protein 1A"/>
    <property type="match status" value="1"/>
</dbReference>
<dbReference type="PANTHER" id="PTHR32282">
    <property type="entry name" value="BINDING PROTEIN TRANSPEPTIDASE, PUTATIVE-RELATED"/>
    <property type="match status" value="1"/>
</dbReference>
<comment type="similarity">
    <text evidence="2">In the N-terminal section; belongs to the glycosyltransferase 51 family.</text>
</comment>
<organism evidence="17 18">
    <name type="scientific">Actinomadura litoris</name>
    <dbReference type="NCBI Taxonomy" id="2678616"/>
    <lineage>
        <taxon>Bacteria</taxon>
        <taxon>Bacillati</taxon>
        <taxon>Actinomycetota</taxon>
        <taxon>Actinomycetes</taxon>
        <taxon>Streptosporangiales</taxon>
        <taxon>Thermomonosporaceae</taxon>
        <taxon>Actinomadura</taxon>
    </lineage>
</organism>
<comment type="catalytic activity">
    <reaction evidence="13">
        <text>[GlcNAc-(1-&gt;4)-Mur2Ac(oyl-L-Ala-gamma-D-Glu-L-Lys-D-Ala-D-Ala)](n)-di-trans,octa-cis-undecaprenyl diphosphate + beta-D-GlcNAc-(1-&gt;4)-Mur2Ac(oyl-L-Ala-gamma-D-Glu-L-Lys-D-Ala-D-Ala)-di-trans,octa-cis-undecaprenyl diphosphate = [GlcNAc-(1-&gt;4)-Mur2Ac(oyl-L-Ala-gamma-D-Glu-L-Lys-D-Ala-D-Ala)](n+1)-di-trans,octa-cis-undecaprenyl diphosphate + di-trans,octa-cis-undecaprenyl diphosphate + H(+)</text>
        <dbReference type="Rhea" id="RHEA:23708"/>
        <dbReference type="Rhea" id="RHEA-COMP:9602"/>
        <dbReference type="Rhea" id="RHEA-COMP:9603"/>
        <dbReference type="ChEBI" id="CHEBI:15378"/>
        <dbReference type="ChEBI" id="CHEBI:58405"/>
        <dbReference type="ChEBI" id="CHEBI:60033"/>
        <dbReference type="ChEBI" id="CHEBI:78435"/>
        <dbReference type="EC" id="2.4.99.28"/>
    </reaction>
</comment>
<dbReference type="GO" id="GO:0071555">
    <property type="term" value="P:cell wall organization"/>
    <property type="evidence" value="ECO:0007669"/>
    <property type="project" value="UniProtKB-KW"/>
</dbReference>
<dbReference type="InterPro" id="IPR050396">
    <property type="entry name" value="Glycosyltr_51/Transpeptidase"/>
</dbReference>
<feature type="region of interest" description="Disordered" evidence="14">
    <location>
        <begin position="1"/>
        <end position="23"/>
    </location>
</feature>
<evidence type="ECO:0000256" key="4">
    <source>
        <dbReference type="ARBA" id="ARBA00022670"/>
    </source>
</evidence>
<dbReference type="SUPFAM" id="SSF56601">
    <property type="entry name" value="beta-lactamase/transpeptidase-like"/>
    <property type="match status" value="1"/>
</dbReference>
<proteinExistence type="inferred from homology"/>
<dbReference type="GO" id="GO:0008658">
    <property type="term" value="F:penicillin binding"/>
    <property type="evidence" value="ECO:0007669"/>
    <property type="project" value="InterPro"/>
</dbReference>
<dbReference type="InterPro" id="IPR036950">
    <property type="entry name" value="PBP_transglycosylase"/>
</dbReference>
<evidence type="ECO:0000256" key="12">
    <source>
        <dbReference type="ARBA" id="ARBA00034000"/>
    </source>
</evidence>
<feature type="transmembrane region" description="Helical" evidence="15">
    <location>
        <begin position="52"/>
        <end position="71"/>
    </location>
</feature>
<keyword evidence="6" id="KW-0808">Transferase</keyword>
<dbReference type="Pfam" id="PF00905">
    <property type="entry name" value="Transpeptidase"/>
    <property type="match status" value="1"/>
</dbReference>
<dbReference type="SUPFAM" id="SSF53955">
    <property type="entry name" value="Lysozyme-like"/>
    <property type="match status" value="1"/>
</dbReference>
<dbReference type="Proteomes" id="UP000432015">
    <property type="component" value="Unassembled WGS sequence"/>
</dbReference>
<dbReference type="Gene3D" id="3.40.710.10">
    <property type="entry name" value="DD-peptidase/beta-lactamase superfamily"/>
    <property type="match status" value="1"/>
</dbReference>
<reference evidence="17 18" key="1">
    <citation type="submission" date="2019-11" db="EMBL/GenBank/DDBJ databases">
        <authorList>
            <person name="Cao P."/>
        </authorList>
    </citation>
    <scope>NUCLEOTIDE SEQUENCE [LARGE SCALE GENOMIC DNA]</scope>
    <source>
        <strain evidence="17 18">NEAU-AAG5</strain>
    </source>
</reference>
<dbReference type="InterPro" id="IPR023346">
    <property type="entry name" value="Lysozyme-like_dom_sf"/>
</dbReference>
<dbReference type="GO" id="GO:0006508">
    <property type="term" value="P:proteolysis"/>
    <property type="evidence" value="ECO:0007669"/>
    <property type="project" value="UniProtKB-KW"/>
</dbReference>
<evidence type="ECO:0000256" key="7">
    <source>
        <dbReference type="ARBA" id="ARBA00022801"/>
    </source>
</evidence>
<evidence type="ECO:0000256" key="1">
    <source>
        <dbReference type="ARBA" id="ARBA00007090"/>
    </source>
</evidence>
<dbReference type="GO" id="GO:0009252">
    <property type="term" value="P:peptidoglycan biosynthetic process"/>
    <property type="evidence" value="ECO:0007669"/>
    <property type="project" value="UniProtKB-KW"/>
</dbReference>
<evidence type="ECO:0000256" key="11">
    <source>
        <dbReference type="ARBA" id="ARBA00023316"/>
    </source>
</evidence>
<dbReference type="PROSITE" id="PS51178">
    <property type="entry name" value="PASTA"/>
    <property type="match status" value="1"/>
</dbReference>
<keyword evidence="4" id="KW-0645">Protease</keyword>
<evidence type="ECO:0000256" key="5">
    <source>
        <dbReference type="ARBA" id="ARBA00022676"/>
    </source>
</evidence>
<keyword evidence="5" id="KW-0328">Glycosyltransferase</keyword>
<dbReference type="GO" id="GO:0008955">
    <property type="term" value="F:peptidoglycan glycosyltransferase activity"/>
    <property type="evidence" value="ECO:0007669"/>
    <property type="project" value="UniProtKB-EC"/>
</dbReference>
<evidence type="ECO:0000256" key="13">
    <source>
        <dbReference type="ARBA" id="ARBA00049902"/>
    </source>
</evidence>
<dbReference type="PANTHER" id="PTHR32282:SF33">
    <property type="entry name" value="PEPTIDOGLYCAN GLYCOSYLTRANSFERASE"/>
    <property type="match status" value="1"/>
</dbReference>
<gene>
    <name evidence="17" type="ORF">GNZ18_15725</name>
</gene>
<evidence type="ECO:0000256" key="9">
    <source>
        <dbReference type="ARBA" id="ARBA00022984"/>
    </source>
</evidence>
<evidence type="ECO:0000313" key="18">
    <source>
        <dbReference type="Proteomes" id="UP000432015"/>
    </source>
</evidence>
<evidence type="ECO:0000256" key="14">
    <source>
        <dbReference type="SAM" id="MobiDB-lite"/>
    </source>
</evidence>
<evidence type="ECO:0000256" key="3">
    <source>
        <dbReference type="ARBA" id="ARBA00022645"/>
    </source>
</evidence>
<dbReference type="Gene3D" id="1.10.3810.10">
    <property type="entry name" value="Biosynthetic peptidoglycan transglycosylase-like"/>
    <property type="match status" value="1"/>
</dbReference>
<keyword evidence="8" id="KW-0133">Cell shape</keyword>